<dbReference type="InterPro" id="IPR001715">
    <property type="entry name" value="CH_dom"/>
</dbReference>
<keyword evidence="3 4" id="KW-0282">Flagellum</keyword>
<evidence type="ECO:0000313" key="2">
    <source>
        <dbReference type="Proteomes" id="UP000515204"/>
    </source>
</evidence>
<dbReference type="Pfam" id="PF06294">
    <property type="entry name" value="CH_2"/>
    <property type="match status" value="1"/>
</dbReference>
<proteinExistence type="predicted"/>
<sequence>MNADGSETNVQFGEIYEWIDQIKLSRPKKNIARDFSDGVLMAEVLKYYYPKYVDVHNYVAGNSIAKKVDNWCTLNRKVFSKIDMKLRKELINQLAGSQSGVIEKVLADLRARIQKDCDADEQSLYSNHEDDKDGKVTDEIVNRISQFIPTVSIFSTIQTLTQLTSHNPIISCASAETVRSVLNPDVVTNKNVPRHVYTRLKHELQEKDDKISTLQQKISHMESIMKLKDQRIDDLTLQIAAQSQDLDISPRSQGVSKLCGTKL</sequence>
<dbReference type="InterPro" id="IPR010441">
    <property type="entry name" value="CH_2"/>
</dbReference>
<dbReference type="KEGG" id="dqu:106748652"/>
<dbReference type="PANTHER" id="PTHR12509">
    <property type="entry name" value="SPERMATOGENESIS-ASSOCIATED 4-RELATED"/>
    <property type="match status" value="1"/>
</dbReference>
<dbReference type="OrthoDB" id="193300at2759"/>
<dbReference type="Gene3D" id="1.10.418.10">
    <property type="entry name" value="Calponin-like domain"/>
    <property type="match status" value="1"/>
</dbReference>
<dbReference type="PANTHER" id="PTHR12509:SF9">
    <property type="entry name" value="SPERM FLAGELLAR PROTEIN 1 ISOFORM X1"/>
    <property type="match status" value="1"/>
</dbReference>
<dbReference type="GeneID" id="106748652"/>
<evidence type="ECO:0000259" key="1">
    <source>
        <dbReference type="PROSITE" id="PS50021"/>
    </source>
</evidence>
<organism evidence="2 3">
    <name type="scientific">Dinoponera quadriceps</name>
    <name type="common">South American ant</name>
    <dbReference type="NCBI Taxonomy" id="609295"/>
    <lineage>
        <taxon>Eukaryota</taxon>
        <taxon>Metazoa</taxon>
        <taxon>Ecdysozoa</taxon>
        <taxon>Arthropoda</taxon>
        <taxon>Hexapoda</taxon>
        <taxon>Insecta</taxon>
        <taxon>Pterygota</taxon>
        <taxon>Neoptera</taxon>
        <taxon>Endopterygota</taxon>
        <taxon>Hymenoptera</taxon>
        <taxon>Apocrita</taxon>
        <taxon>Aculeata</taxon>
        <taxon>Formicoidea</taxon>
        <taxon>Formicidae</taxon>
        <taxon>Ponerinae</taxon>
        <taxon>Ponerini</taxon>
        <taxon>Dinoponera</taxon>
    </lineage>
</organism>
<dbReference type="RefSeq" id="XP_014482862.1">
    <property type="nucleotide sequence ID" value="XM_014627376.1"/>
</dbReference>
<dbReference type="GO" id="GO:0005930">
    <property type="term" value="C:axoneme"/>
    <property type="evidence" value="ECO:0007669"/>
    <property type="project" value="TreeGrafter"/>
</dbReference>
<dbReference type="Proteomes" id="UP000515204">
    <property type="component" value="Unplaced"/>
</dbReference>
<dbReference type="InterPro" id="IPR036872">
    <property type="entry name" value="CH_dom_sf"/>
</dbReference>
<keyword evidence="2" id="KW-1185">Reference proteome</keyword>
<dbReference type="PROSITE" id="PS50021">
    <property type="entry name" value="CH"/>
    <property type="match status" value="1"/>
</dbReference>
<keyword evidence="3 4" id="KW-0966">Cell projection</keyword>
<protein>
    <submittedName>
        <fullName evidence="3 4">Sperm flagellar protein 1 isoform X1</fullName>
    </submittedName>
</protein>
<dbReference type="SUPFAM" id="SSF47576">
    <property type="entry name" value="Calponin-homology domain, CH-domain"/>
    <property type="match status" value="1"/>
</dbReference>
<dbReference type="InterPro" id="IPR052111">
    <property type="entry name" value="Spermatogenesis_Ciliary_MAP"/>
</dbReference>
<keyword evidence="3 4" id="KW-0969">Cilium</keyword>
<feature type="domain" description="Calponin-homology (CH)" evidence="1">
    <location>
        <begin position="9"/>
        <end position="114"/>
    </location>
</feature>
<evidence type="ECO:0000313" key="3">
    <source>
        <dbReference type="RefSeq" id="XP_014482861.1"/>
    </source>
</evidence>
<gene>
    <name evidence="3 4" type="primary">LOC106748652</name>
</gene>
<dbReference type="GO" id="GO:0008017">
    <property type="term" value="F:microtubule binding"/>
    <property type="evidence" value="ECO:0007669"/>
    <property type="project" value="TreeGrafter"/>
</dbReference>
<reference evidence="3 4" key="1">
    <citation type="submission" date="2025-04" db="UniProtKB">
        <authorList>
            <consortium name="RefSeq"/>
        </authorList>
    </citation>
    <scope>IDENTIFICATION</scope>
</reference>
<accession>A0A6P3XWE0</accession>
<dbReference type="AlphaFoldDB" id="A0A6P3XWE0"/>
<dbReference type="GO" id="GO:0051493">
    <property type="term" value="P:regulation of cytoskeleton organization"/>
    <property type="evidence" value="ECO:0007669"/>
    <property type="project" value="TreeGrafter"/>
</dbReference>
<dbReference type="RefSeq" id="XP_014482861.1">
    <property type="nucleotide sequence ID" value="XM_014627375.1"/>
</dbReference>
<evidence type="ECO:0000313" key="4">
    <source>
        <dbReference type="RefSeq" id="XP_014482862.1"/>
    </source>
</evidence>
<name>A0A6P3XWE0_DINQU</name>
<dbReference type="FunFam" id="1.10.418.10:FF:000059">
    <property type="entry name" value="RIKEN cDNA 6430531B16 gene"/>
    <property type="match status" value="1"/>
</dbReference>